<feature type="signal peptide" evidence="1">
    <location>
        <begin position="1"/>
        <end position="25"/>
    </location>
</feature>
<evidence type="ECO:0000256" key="1">
    <source>
        <dbReference type="SAM" id="SignalP"/>
    </source>
</evidence>
<dbReference type="EMBL" id="BJUM01000048">
    <property type="protein sequence ID" value="GEK56699.1"/>
    <property type="molecule type" value="Genomic_DNA"/>
</dbReference>
<keyword evidence="3" id="KW-1185">Reference proteome</keyword>
<sequence>MLNIKKLLIASYTGCLLFMSSQVEATDIVSVNIHGNSAEAIIELPGGVSADITLEFENAVGLTAQNLGISAEVVDITSQALLQRLPSITDIAPAAAFPMMITIEPQLTSGFSFSGLATVDIHTHNLEYTAGTPLRFFKAPLNGEFKDITMTMGAGSYRARGSTGRFSQFIIVADLRPQVTVIDSKYNDLQNALNNFSADIDPTVYSALLQDLADVNQLMLLQNYSAASNKLNTFNRRISDNSGDKVPNVWRSSRDISNVAGELMAYANTLRFSLRLAN</sequence>
<dbReference type="RefSeq" id="WP_089348841.1">
    <property type="nucleotide sequence ID" value="NZ_BJUM01000048.1"/>
</dbReference>
<evidence type="ECO:0000313" key="3">
    <source>
        <dbReference type="Proteomes" id="UP000321419"/>
    </source>
</evidence>
<name>A0A510Y0D3_9GAMM</name>
<dbReference type="InterPro" id="IPR046511">
    <property type="entry name" value="DUF6689"/>
</dbReference>
<gene>
    <name evidence="2" type="ORF">PES01_35440</name>
</gene>
<feature type="chain" id="PRO_5021834421" description="DUF4403 family protein" evidence="1">
    <location>
        <begin position="26"/>
        <end position="278"/>
    </location>
</feature>
<comment type="caution">
    <text evidence="2">The sequence shown here is derived from an EMBL/GenBank/DDBJ whole genome shotgun (WGS) entry which is preliminary data.</text>
</comment>
<evidence type="ECO:0008006" key="4">
    <source>
        <dbReference type="Google" id="ProtNLM"/>
    </source>
</evidence>
<evidence type="ECO:0000313" key="2">
    <source>
        <dbReference type="EMBL" id="GEK56699.1"/>
    </source>
</evidence>
<dbReference type="Pfam" id="PF20396">
    <property type="entry name" value="DUF6689"/>
    <property type="match status" value="1"/>
</dbReference>
<reference evidence="2 3" key="1">
    <citation type="submission" date="2019-07" db="EMBL/GenBank/DDBJ databases">
        <title>Whole genome shotgun sequence of Pseudoalteromonas espejiana NBRC 102222.</title>
        <authorList>
            <person name="Hosoyama A."/>
            <person name="Uohara A."/>
            <person name="Ohji S."/>
            <person name="Ichikawa N."/>
        </authorList>
    </citation>
    <scope>NUCLEOTIDE SEQUENCE [LARGE SCALE GENOMIC DNA]</scope>
    <source>
        <strain evidence="2 3">NBRC 102222</strain>
    </source>
</reference>
<organism evidence="2 3">
    <name type="scientific">Pseudoalteromonas espejiana</name>
    <dbReference type="NCBI Taxonomy" id="28107"/>
    <lineage>
        <taxon>Bacteria</taxon>
        <taxon>Pseudomonadati</taxon>
        <taxon>Pseudomonadota</taxon>
        <taxon>Gammaproteobacteria</taxon>
        <taxon>Alteromonadales</taxon>
        <taxon>Pseudoalteromonadaceae</taxon>
        <taxon>Pseudoalteromonas</taxon>
    </lineage>
</organism>
<keyword evidence="1" id="KW-0732">Signal</keyword>
<dbReference type="Proteomes" id="UP000321419">
    <property type="component" value="Unassembled WGS sequence"/>
</dbReference>
<protein>
    <recommendedName>
        <fullName evidence="4">DUF4403 family protein</fullName>
    </recommendedName>
</protein>
<accession>A0A510Y0D3</accession>
<proteinExistence type="predicted"/>
<dbReference type="AlphaFoldDB" id="A0A510Y0D3"/>